<dbReference type="Pfam" id="PF01556">
    <property type="entry name" value="DnaJ_C"/>
    <property type="match status" value="1"/>
</dbReference>
<dbReference type="SUPFAM" id="SSF49493">
    <property type="entry name" value="HSP40/DnaJ peptide-binding domain"/>
    <property type="match status" value="2"/>
</dbReference>
<evidence type="ECO:0000256" key="3">
    <source>
        <dbReference type="ARBA" id="ARBA00022771"/>
    </source>
</evidence>
<protein>
    <submittedName>
        <fullName evidence="9">Uncharacterized protein</fullName>
    </submittedName>
</protein>
<evidence type="ECO:0000256" key="6">
    <source>
        <dbReference type="SAM" id="MobiDB-lite"/>
    </source>
</evidence>
<sequence>MFHATLSSKSTKYYEILEVSKDADLDELKRAYKKAAFKYHPDKGGNPEKFKEVCQAYEVLSDPQKRAIYDQYGEGSFTECGTSSGPSDNIFESFGYFSSGGYFNGFIKPVDKEQIVVVTLEDLYNGTSKTIPTSRTVICSKCLGQGTVNEAPEKCSCCLGSGLLVSKRHVAYRMTERVQHACHECGGSGILPSEEDRCPRCEGRRITRETKVREVVIERGMKDGQRIVFHGEGDDFPGLLTGNLVFVLQLADHPVFKREFSDLYVELKISLRDALCGFKIALKHLDGRRLLIESYPGDLIKRCRSPSPSPSGLLLSICPSLCHYKVIENEGMPEYRMPFLKGPLYIIYNVVFPPLEFLTPEKCRLLEELLPPPAFPPPSQAELDRCERKFLHDIDPEAVQWRRMHQQREASLHYGHDDDDDGSGYYRSACPQQ</sequence>
<dbReference type="GO" id="GO:0030544">
    <property type="term" value="F:Hsp70 protein binding"/>
    <property type="evidence" value="ECO:0007669"/>
    <property type="project" value="InterPro"/>
</dbReference>
<dbReference type="Proteomes" id="UP000663760">
    <property type="component" value="Chromosome 10"/>
</dbReference>
<dbReference type="InterPro" id="IPR036410">
    <property type="entry name" value="HSP_DnaJ_Cys-rich_dom_sf"/>
</dbReference>
<dbReference type="GO" id="GO:0008270">
    <property type="term" value="F:zinc ion binding"/>
    <property type="evidence" value="ECO:0007669"/>
    <property type="project" value="UniProtKB-KW"/>
</dbReference>
<name>A0A7I8L2T6_SPIIN</name>
<dbReference type="Gene3D" id="2.10.230.10">
    <property type="entry name" value="Heat shock protein DnaJ, cysteine-rich domain"/>
    <property type="match status" value="1"/>
</dbReference>
<dbReference type="FunFam" id="2.10.230.10:FF:000001">
    <property type="entry name" value="DnaJ subfamily A member 2"/>
    <property type="match status" value="1"/>
</dbReference>
<dbReference type="PROSITE" id="PS51188">
    <property type="entry name" value="ZF_CR"/>
    <property type="match status" value="1"/>
</dbReference>
<reference evidence="9" key="1">
    <citation type="submission" date="2020-02" db="EMBL/GenBank/DDBJ databases">
        <authorList>
            <person name="Scholz U."/>
            <person name="Mascher M."/>
            <person name="Fiebig A."/>
        </authorList>
    </citation>
    <scope>NUCLEOTIDE SEQUENCE</scope>
</reference>
<evidence type="ECO:0000256" key="2">
    <source>
        <dbReference type="ARBA" id="ARBA00022737"/>
    </source>
</evidence>
<dbReference type="OrthoDB" id="550424at2759"/>
<dbReference type="CDD" id="cd10719">
    <property type="entry name" value="DnaJ_zf"/>
    <property type="match status" value="1"/>
</dbReference>
<evidence type="ECO:0000256" key="5">
    <source>
        <dbReference type="PROSITE-ProRule" id="PRU00546"/>
    </source>
</evidence>
<keyword evidence="10" id="KW-1185">Reference proteome</keyword>
<dbReference type="SMART" id="SM00271">
    <property type="entry name" value="DnaJ"/>
    <property type="match status" value="1"/>
</dbReference>
<dbReference type="Pfam" id="PF00684">
    <property type="entry name" value="DnaJ_CXXCXGXG"/>
    <property type="match status" value="1"/>
</dbReference>
<keyword evidence="2" id="KW-0677">Repeat</keyword>
<gene>
    <name evidence="9" type="ORF">SI8410_10014253</name>
</gene>
<dbReference type="InterPro" id="IPR018253">
    <property type="entry name" value="DnaJ_domain_CS"/>
</dbReference>
<dbReference type="InterPro" id="IPR008971">
    <property type="entry name" value="HSP40/DnaJ_pept-bd"/>
</dbReference>
<accession>A0A7I8L2T6</accession>
<dbReference type="PANTHER" id="PTHR43888">
    <property type="entry name" value="DNAJ-LIKE-2, ISOFORM A-RELATED"/>
    <property type="match status" value="1"/>
</dbReference>
<feature type="domain" description="J" evidence="7">
    <location>
        <begin position="12"/>
        <end position="73"/>
    </location>
</feature>
<dbReference type="InterPro" id="IPR036869">
    <property type="entry name" value="J_dom_sf"/>
</dbReference>
<dbReference type="GO" id="GO:0051082">
    <property type="term" value="F:unfolded protein binding"/>
    <property type="evidence" value="ECO:0007669"/>
    <property type="project" value="InterPro"/>
</dbReference>
<dbReference type="GO" id="GO:0005783">
    <property type="term" value="C:endoplasmic reticulum"/>
    <property type="evidence" value="ECO:0007669"/>
    <property type="project" value="UniProtKB-ARBA"/>
</dbReference>
<dbReference type="Gene3D" id="1.10.287.110">
    <property type="entry name" value="DnaJ domain"/>
    <property type="match status" value="1"/>
</dbReference>
<dbReference type="PRINTS" id="PR00625">
    <property type="entry name" value="JDOMAIN"/>
</dbReference>
<dbReference type="PROSITE" id="PS00636">
    <property type="entry name" value="DNAJ_1"/>
    <property type="match status" value="1"/>
</dbReference>
<organism evidence="9 10">
    <name type="scientific">Spirodela intermedia</name>
    <name type="common">Intermediate duckweed</name>
    <dbReference type="NCBI Taxonomy" id="51605"/>
    <lineage>
        <taxon>Eukaryota</taxon>
        <taxon>Viridiplantae</taxon>
        <taxon>Streptophyta</taxon>
        <taxon>Embryophyta</taxon>
        <taxon>Tracheophyta</taxon>
        <taxon>Spermatophyta</taxon>
        <taxon>Magnoliopsida</taxon>
        <taxon>Liliopsida</taxon>
        <taxon>Araceae</taxon>
        <taxon>Lemnoideae</taxon>
        <taxon>Spirodela</taxon>
    </lineage>
</organism>
<proteinExistence type="predicted"/>
<evidence type="ECO:0000259" key="8">
    <source>
        <dbReference type="PROSITE" id="PS51188"/>
    </source>
</evidence>
<feature type="region of interest" description="Disordered" evidence="6">
    <location>
        <begin position="410"/>
        <end position="433"/>
    </location>
</feature>
<keyword evidence="3 5" id="KW-0863">Zinc-finger</keyword>
<evidence type="ECO:0000256" key="4">
    <source>
        <dbReference type="ARBA" id="ARBA00022833"/>
    </source>
</evidence>
<dbReference type="EMBL" id="LR746273">
    <property type="protein sequence ID" value="CAA7403575.1"/>
    <property type="molecule type" value="Genomic_DNA"/>
</dbReference>
<dbReference type="InterPro" id="IPR001305">
    <property type="entry name" value="HSP_DnaJ_Cys-rich_dom"/>
</dbReference>
<keyword evidence="4 5" id="KW-0862">Zinc</keyword>
<dbReference type="SUPFAM" id="SSF46565">
    <property type="entry name" value="Chaperone J-domain"/>
    <property type="match status" value="1"/>
</dbReference>
<dbReference type="Gene3D" id="2.60.260.20">
    <property type="entry name" value="Urease metallochaperone UreE, N-terminal domain"/>
    <property type="match status" value="2"/>
</dbReference>
<evidence type="ECO:0000313" key="9">
    <source>
        <dbReference type="EMBL" id="CAA7403575.1"/>
    </source>
</evidence>
<dbReference type="InterPro" id="IPR002939">
    <property type="entry name" value="DnaJ_C"/>
</dbReference>
<dbReference type="SUPFAM" id="SSF57938">
    <property type="entry name" value="DnaJ/Hsp40 cysteine-rich domain"/>
    <property type="match status" value="1"/>
</dbReference>
<dbReference type="FunFam" id="2.60.260.20:FF:000003">
    <property type="entry name" value="DnaJ subfamily A member 2"/>
    <property type="match status" value="1"/>
</dbReference>
<dbReference type="PROSITE" id="PS50076">
    <property type="entry name" value="DNAJ_2"/>
    <property type="match status" value="1"/>
</dbReference>
<dbReference type="InterPro" id="IPR001623">
    <property type="entry name" value="DnaJ_domain"/>
</dbReference>
<dbReference type="CDD" id="cd10747">
    <property type="entry name" value="DnaJ_C"/>
    <property type="match status" value="1"/>
</dbReference>
<dbReference type="AlphaFoldDB" id="A0A7I8L2T6"/>
<dbReference type="Pfam" id="PF00226">
    <property type="entry name" value="DnaJ"/>
    <property type="match status" value="1"/>
</dbReference>
<evidence type="ECO:0000256" key="1">
    <source>
        <dbReference type="ARBA" id="ARBA00022723"/>
    </source>
</evidence>
<evidence type="ECO:0000259" key="7">
    <source>
        <dbReference type="PROSITE" id="PS50076"/>
    </source>
</evidence>
<feature type="domain" description="CR-type" evidence="8">
    <location>
        <begin position="126"/>
        <end position="210"/>
    </location>
</feature>
<keyword evidence="1 5" id="KW-0479">Metal-binding</keyword>
<evidence type="ECO:0000313" key="10">
    <source>
        <dbReference type="Proteomes" id="UP000663760"/>
    </source>
</evidence>
<feature type="zinc finger region" description="CR-type" evidence="5">
    <location>
        <begin position="126"/>
        <end position="210"/>
    </location>
</feature>
<dbReference type="InterPro" id="IPR044713">
    <property type="entry name" value="DNJA1/2-like"/>
</dbReference>
<dbReference type="GO" id="GO:0006457">
    <property type="term" value="P:protein folding"/>
    <property type="evidence" value="ECO:0007669"/>
    <property type="project" value="InterPro"/>
</dbReference>
<dbReference type="CDD" id="cd06257">
    <property type="entry name" value="DnaJ"/>
    <property type="match status" value="1"/>
</dbReference>